<dbReference type="EMBL" id="MHQN01000020">
    <property type="protein sequence ID" value="OHA03380.1"/>
    <property type="molecule type" value="Genomic_DNA"/>
</dbReference>
<dbReference type="Pfam" id="PF00480">
    <property type="entry name" value="ROK"/>
    <property type="match status" value="2"/>
</dbReference>
<gene>
    <name evidence="2" type="ORF">A3C92_00355</name>
</gene>
<evidence type="ECO:0000256" key="1">
    <source>
        <dbReference type="ARBA" id="ARBA00006479"/>
    </source>
</evidence>
<dbReference type="AlphaFoldDB" id="A0A1G2KVB3"/>
<comment type="similarity">
    <text evidence="1">Belongs to the ROK (NagC/XylR) family.</text>
</comment>
<dbReference type="InterPro" id="IPR000600">
    <property type="entry name" value="ROK"/>
</dbReference>
<proteinExistence type="inferred from homology"/>
<reference evidence="2 3" key="1">
    <citation type="journal article" date="2016" name="Nat. Commun.">
        <title>Thousands of microbial genomes shed light on interconnected biogeochemical processes in an aquifer system.</title>
        <authorList>
            <person name="Anantharaman K."/>
            <person name="Brown C.T."/>
            <person name="Hug L.A."/>
            <person name="Sharon I."/>
            <person name="Castelle C.J."/>
            <person name="Probst A.J."/>
            <person name="Thomas B.C."/>
            <person name="Singh A."/>
            <person name="Wilkins M.J."/>
            <person name="Karaoz U."/>
            <person name="Brodie E.L."/>
            <person name="Williams K.H."/>
            <person name="Hubbard S.S."/>
            <person name="Banfield J.F."/>
        </authorList>
    </citation>
    <scope>NUCLEOTIDE SEQUENCE [LARGE SCALE GENOMIC DNA]</scope>
</reference>
<dbReference type="SUPFAM" id="SSF53067">
    <property type="entry name" value="Actin-like ATPase domain"/>
    <property type="match status" value="1"/>
</dbReference>
<dbReference type="PANTHER" id="PTHR18964">
    <property type="entry name" value="ROK (REPRESSOR, ORF, KINASE) FAMILY"/>
    <property type="match status" value="1"/>
</dbReference>
<dbReference type="Proteomes" id="UP000177177">
    <property type="component" value="Unassembled WGS sequence"/>
</dbReference>
<evidence type="ECO:0000313" key="3">
    <source>
        <dbReference type="Proteomes" id="UP000177177"/>
    </source>
</evidence>
<organism evidence="2 3">
    <name type="scientific">Candidatus Sungbacteria bacterium RIFCSPHIGHO2_02_FULL_53_17</name>
    <dbReference type="NCBI Taxonomy" id="1802275"/>
    <lineage>
        <taxon>Bacteria</taxon>
        <taxon>Candidatus Sungiibacteriota</taxon>
    </lineage>
</organism>
<dbReference type="Gene3D" id="3.30.420.40">
    <property type="match status" value="3"/>
</dbReference>
<evidence type="ECO:0008006" key="4">
    <source>
        <dbReference type="Google" id="ProtNLM"/>
    </source>
</evidence>
<dbReference type="CDD" id="cd23763">
    <property type="entry name" value="ASKHA_ATPase_ROK"/>
    <property type="match status" value="1"/>
</dbReference>
<dbReference type="InterPro" id="IPR043129">
    <property type="entry name" value="ATPase_NBD"/>
</dbReference>
<name>A0A1G2KVB3_9BACT</name>
<protein>
    <recommendedName>
        <fullName evidence="4">ROK family protein</fullName>
    </recommendedName>
</protein>
<dbReference type="PANTHER" id="PTHR18964:SF149">
    <property type="entry name" value="BIFUNCTIONAL UDP-N-ACETYLGLUCOSAMINE 2-EPIMERASE_N-ACETYLMANNOSAMINE KINASE"/>
    <property type="match status" value="1"/>
</dbReference>
<accession>A0A1G2KVB3</accession>
<evidence type="ECO:0000313" key="2">
    <source>
        <dbReference type="EMBL" id="OHA03380.1"/>
    </source>
</evidence>
<sequence length="274" mass="28964">MLLLFDVGGTKMRVAVSRDGTALDRTKIIATPPAFSEGMAQIQVLAEELAEGDAITAVSGGLAGSFDRSHNTLLNGENISDWVGRPIRTALEDMFRVPIFLENDAAAACLGEAVYGAGKDKEIVAYLTISTGVGGARVTQGRIDASAMGFEPGDQIIDAGKGFIPAWPVYRLKDISGKSLGKIFQKNPAQIADAGVWERVADVLAIGVNNTIVYWSPDIIVIGGSVMDSIPLDCVEERVRDIRKGLFPTSPPLAHAALGDAGGLWGALARARQM</sequence>
<comment type="caution">
    <text evidence="2">The sequence shown here is derived from an EMBL/GenBank/DDBJ whole genome shotgun (WGS) entry which is preliminary data.</text>
</comment>